<dbReference type="HOGENOM" id="CLU_2277400_0_0_1"/>
<name>N1PDK4_DOTSN</name>
<evidence type="ECO:0000256" key="1">
    <source>
        <dbReference type="SAM" id="SignalP"/>
    </source>
</evidence>
<accession>N1PDK4</accession>
<evidence type="ECO:0000313" key="2">
    <source>
        <dbReference type="EMBL" id="EME38285.1"/>
    </source>
</evidence>
<reference evidence="3" key="1">
    <citation type="journal article" date="2012" name="PLoS Genet.">
        <title>The genomes of the fungal plant pathogens Cladosporium fulvum and Dothistroma septosporum reveal adaptation to different hosts and lifestyles but also signatures of common ancestry.</title>
        <authorList>
            <person name="de Wit P.J.G.M."/>
            <person name="van der Burgt A."/>
            <person name="Oekmen B."/>
            <person name="Stergiopoulos I."/>
            <person name="Abd-Elsalam K.A."/>
            <person name="Aerts A.L."/>
            <person name="Bahkali A.H."/>
            <person name="Beenen H.G."/>
            <person name="Chettri P."/>
            <person name="Cox M.P."/>
            <person name="Datema E."/>
            <person name="de Vries R.P."/>
            <person name="Dhillon B."/>
            <person name="Ganley A.R."/>
            <person name="Griffiths S.A."/>
            <person name="Guo Y."/>
            <person name="Hamelin R.C."/>
            <person name="Henrissat B."/>
            <person name="Kabir M.S."/>
            <person name="Jashni M.K."/>
            <person name="Kema G."/>
            <person name="Klaubauf S."/>
            <person name="Lapidus A."/>
            <person name="Levasseur A."/>
            <person name="Lindquist E."/>
            <person name="Mehrabi R."/>
            <person name="Ohm R.A."/>
            <person name="Owen T.J."/>
            <person name="Salamov A."/>
            <person name="Schwelm A."/>
            <person name="Schijlen E."/>
            <person name="Sun H."/>
            <person name="van den Burg H.A."/>
            <person name="van Ham R.C.H.J."/>
            <person name="Zhang S."/>
            <person name="Goodwin S.B."/>
            <person name="Grigoriev I.V."/>
            <person name="Collemare J."/>
            <person name="Bradshaw R.E."/>
        </authorList>
    </citation>
    <scope>NUCLEOTIDE SEQUENCE [LARGE SCALE GENOMIC DNA]</scope>
    <source>
        <strain evidence="3">NZE10 / CBS 128990</strain>
    </source>
</reference>
<dbReference type="AlphaFoldDB" id="N1PDK4"/>
<dbReference type="Proteomes" id="UP000016933">
    <property type="component" value="Unassembled WGS sequence"/>
</dbReference>
<dbReference type="OMA" id="YKDCANI"/>
<evidence type="ECO:0000313" key="3">
    <source>
        <dbReference type="Proteomes" id="UP000016933"/>
    </source>
</evidence>
<gene>
    <name evidence="2" type="ORF">DOTSEDRAFT_29350</name>
</gene>
<keyword evidence="1" id="KW-0732">Signal</keyword>
<reference evidence="2 3" key="2">
    <citation type="journal article" date="2012" name="PLoS Pathog.">
        <title>Diverse lifestyles and strategies of plant pathogenesis encoded in the genomes of eighteen Dothideomycetes fungi.</title>
        <authorList>
            <person name="Ohm R.A."/>
            <person name="Feau N."/>
            <person name="Henrissat B."/>
            <person name="Schoch C.L."/>
            <person name="Horwitz B.A."/>
            <person name="Barry K.W."/>
            <person name="Condon B.J."/>
            <person name="Copeland A.C."/>
            <person name="Dhillon B."/>
            <person name="Glaser F."/>
            <person name="Hesse C.N."/>
            <person name="Kosti I."/>
            <person name="LaButti K."/>
            <person name="Lindquist E.A."/>
            <person name="Lucas S."/>
            <person name="Salamov A.A."/>
            <person name="Bradshaw R.E."/>
            <person name="Ciuffetti L."/>
            <person name="Hamelin R.C."/>
            <person name="Kema G.H.J."/>
            <person name="Lawrence C."/>
            <person name="Scott J.A."/>
            <person name="Spatafora J.W."/>
            <person name="Turgeon B.G."/>
            <person name="de Wit P.J.G.M."/>
            <person name="Zhong S."/>
            <person name="Goodwin S.B."/>
            <person name="Grigoriev I.V."/>
        </authorList>
    </citation>
    <scope>NUCLEOTIDE SEQUENCE [LARGE SCALE GENOMIC DNA]</scope>
    <source>
        <strain evidence="3">NZE10 / CBS 128990</strain>
    </source>
</reference>
<dbReference type="eggNOG" id="ENOG502RDDX">
    <property type="taxonomic scope" value="Eukaryota"/>
</dbReference>
<evidence type="ECO:0008006" key="4">
    <source>
        <dbReference type="Google" id="ProtNLM"/>
    </source>
</evidence>
<dbReference type="EMBL" id="KB446547">
    <property type="protein sequence ID" value="EME38285.1"/>
    <property type="molecule type" value="Genomic_DNA"/>
</dbReference>
<sequence>MQFTSLALLSLSAFAFAAPVEEANSLEARGGSSSSGSCSYKNVCCPKSKHSGCKDLPSGKSAPANWDVYNNCVVFGLVNVVVCDILNNDTLNIPITLDLLSS</sequence>
<feature type="signal peptide" evidence="1">
    <location>
        <begin position="1"/>
        <end position="17"/>
    </location>
</feature>
<organism evidence="2 3">
    <name type="scientific">Dothistroma septosporum (strain NZE10 / CBS 128990)</name>
    <name type="common">Red band needle blight fungus</name>
    <name type="synonym">Mycosphaerella pini</name>
    <dbReference type="NCBI Taxonomy" id="675120"/>
    <lineage>
        <taxon>Eukaryota</taxon>
        <taxon>Fungi</taxon>
        <taxon>Dikarya</taxon>
        <taxon>Ascomycota</taxon>
        <taxon>Pezizomycotina</taxon>
        <taxon>Dothideomycetes</taxon>
        <taxon>Dothideomycetidae</taxon>
        <taxon>Mycosphaerellales</taxon>
        <taxon>Mycosphaerellaceae</taxon>
        <taxon>Dothistroma</taxon>
    </lineage>
</organism>
<proteinExistence type="predicted"/>
<protein>
    <recommendedName>
        <fullName evidence="4">Hydrophobin</fullName>
    </recommendedName>
</protein>
<keyword evidence="3" id="KW-1185">Reference proteome</keyword>
<feature type="chain" id="PRO_5004108717" description="Hydrophobin" evidence="1">
    <location>
        <begin position="18"/>
        <end position="102"/>
    </location>
</feature>